<evidence type="ECO:0000259" key="3">
    <source>
        <dbReference type="PROSITE" id="PS50020"/>
    </source>
</evidence>
<keyword evidence="1" id="KW-0479">Metal-binding</keyword>
<dbReference type="EMBL" id="CAJNNV010030999">
    <property type="protein sequence ID" value="CAE8634389.1"/>
    <property type="molecule type" value="Genomic_DNA"/>
</dbReference>
<gene>
    <name evidence="5" type="ORF">PGLA1383_LOCUS50039</name>
</gene>
<keyword evidence="6" id="KW-1185">Reference proteome</keyword>
<evidence type="ECO:0000256" key="2">
    <source>
        <dbReference type="SAM" id="MobiDB-lite"/>
    </source>
</evidence>
<dbReference type="Pfam" id="PF13920">
    <property type="entry name" value="zf-C3HC4_3"/>
    <property type="match status" value="1"/>
</dbReference>
<feature type="domain" description="WW" evidence="3">
    <location>
        <begin position="495"/>
        <end position="530"/>
    </location>
</feature>
<dbReference type="InterPro" id="IPR001841">
    <property type="entry name" value="Znf_RING"/>
</dbReference>
<evidence type="ECO:0000256" key="1">
    <source>
        <dbReference type="PROSITE-ProRule" id="PRU00175"/>
    </source>
</evidence>
<dbReference type="OrthoDB" id="5855668at2759"/>
<sequence length="530" mass="56688">MASDSAVRSILDQLHEEVRGGPDIVVFCPICKFRAIRASDLWTHIVSRQRQIPFRGARAARVSELQNCCKAHAKLKLHVERLGLPPSYSEDEWKVSRTIAESLQLEDERGEERGGARRGHKAAQGVATGCSACKYVSKEAAARVYKRTGDFFHHVVGLKNSCKVHLDLHDSIELHRQQLRAESLADWAKYLAAPSVPITTAATTATTAIITETATAAKTASTASSTRPLATSAAASPAASSAALPAASSASSSAKRTALISKQSAALPVCVPSESGGGECIVCMDLAASHVVVPCGHQCMCATCAARVKICPVCRCKVQQCIRVFACSASNESDGANQTELPAAKRMRASEPSTSGGLVMGDWWSTAEPSTSGDASVVGDWWSTAEGDSWSISLPQQATSSHYDSPVARSPPRSPRRDASASIASSTSVPQQATSSHYDSPVARSPPRSPRRDASASVAEVELPQFGSAGWIRMESRSASGVFYYWHGIANRSRAEPPFPWELRESRSRPGAFYYWNSATGQTSVEKPQV</sequence>
<dbReference type="GO" id="GO:0008270">
    <property type="term" value="F:zinc ion binding"/>
    <property type="evidence" value="ECO:0007669"/>
    <property type="project" value="UniProtKB-KW"/>
</dbReference>
<dbReference type="InterPro" id="IPR001202">
    <property type="entry name" value="WW_dom"/>
</dbReference>
<evidence type="ECO:0000259" key="4">
    <source>
        <dbReference type="PROSITE" id="PS50089"/>
    </source>
</evidence>
<organism evidence="5 6">
    <name type="scientific">Polarella glacialis</name>
    <name type="common">Dinoflagellate</name>
    <dbReference type="NCBI Taxonomy" id="89957"/>
    <lineage>
        <taxon>Eukaryota</taxon>
        <taxon>Sar</taxon>
        <taxon>Alveolata</taxon>
        <taxon>Dinophyceae</taxon>
        <taxon>Suessiales</taxon>
        <taxon>Suessiaceae</taxon>
        <taxon>Polarella</taxon>
    </lineage>
</organism>
<evidence type="ECO:0000313" key="6">
    <source>
        <dbReference type="Proteomes" id="UP000654075"/>
    </source>
</evidence>
<feature type="region of interest" description="Disordered" evidence="2">
    <location>
        <begin position="396"/>
        <end position="457"/>
    </location>
</feature>
<feature type="domain" description="RING-type" evidence="4">
    <location>
        <begin position="280"/>
        <end position="315"/>
    </location>
</feature>
<accession>A0A813H9P4</accession>
<reference evidence="5" key="1">
    <citation type="submission" date="2021-02" db="EMBL/GenBank/DDBJ databases">
        <authorList>
            <person name="Dougan E. K."/>
            <person name="Rhodes N."/>
            <person name="Thang M."/>
            <person name="Chan C."/>
        </authorList>
    </citation>
    <scope>NUCLEOTIDE SEQUENCE</scope>
</reference>
<evidence type="ECO:0008006" key="7">
    <source>
        <dbReference type="Google" id="ProtNLM"/>
    </source>
</evidence>
<dbReference type="PROSITE" id="PS50089">
    <property type="entry name" value="ZF_RING_2"/>
    <property type="match status" value="1"/>
</dbReference>
<protein>
    <recommendedName>
        <fullName evidence="7">RING-type domain-containing protein</fullName>
    </recommendedName>
</protein>
<evidence type="ECO:0000313" key="5">
    <source>
        <dbReference type="EMBL" id="CAE8634389.1"/>
    </source>
</evidence>
<name>A0A813H9P4_POLGL</name>
<proteinExistence type="predicted"/>
<keyword evidence="1" id="KW-0862">Zinc</keyword>
<dbReference type="Gene3D" id="3.30.40.10">
    <property type="entry name" value="Zinc/RING finger domain, C3HC4 (zinc finger)"/>
    <property type="match status" value="1"/>
</dbReference>
<feature type="compositionally biased region" description="Polar residues" evidence="2">
    <location>
        <begin position="429"/>
        <end position="438"/>
    </location>
</feature>
<dbReference type="PROSITE" id="PS50020">
    <property type="entry name" value="WW_DOMAIN_2"/>
    <property type="match status" value="1"/>
</dbReference>
<dbReference type="AlphaFoldDB" id="A0A813H9P4"/>
<dbReference type="InterPro" id="IPR013083">
    <property type="entry name" value="Znf_RING/FYVE/PHD"/>
</dbReference>
<dbReference type="SUPFAM" id="SSF57850">
    <property type="entry name" value="RING/U-box"/>
    <property type="match status" value="1"/>
</dbReference>
<keyword evidence="1" id="KW-0863">Zinc-finger</keyword>
<comment type="caution">
    <text evidence="5">The sequence shown here is derived from an EMBL/GenBank/DDBJ whole genome shotgun (WGS) entry which is preliminary data.</text>
</comment>
<dbReference type="Proteomes" id="UP000654075">
    <property type="component" value="Unassembled WGS sequence"/>
</dbReference>
<feature type="region of interest" description="Disordered" evidence="2">
    <location>
        <begin position="332"/>
        <end position="379"/>
    </location>
</feature>